<keyword evidence="4" id="KW-1185">Reference proteome</keyword>
<dbReference type="Gene3D" id="3.30.70.330">
    <property type="match status" value="1"/>
</dbReference>
<dbReference type="SMART" id="SM00360">
    <property type="entry name" value="RRM"/>
    <property type="match status" value="1"/>
</dbReference>
<dbReference type="InterPro" id="IPR000504">
    <property type="entry name" value="RRM_dom"/>
</dbReference>
<dbReference type="SMART" id="SM00333">
    <property type="entry name" value="TUDOR"/>
    <property type="match status" value="1"/>
</dbReference>
<dbReference type="PANTHER" id="PTHR23236:SF11">
    <property type="entry name" value="EUKARYOTIC TRANSLATION INITIATION FACTOR 4H"/>
    <property type="match status" value="1"/>
</dbReference>
<feature type="domain" description="RRM" evidence="3">
    <location>
        <begin position="63"/>
        <end position="136"/>
    </location>
</feature>
<protein>
    <submittedName>
        <fullName evidence="5">Tudor domain-containing protein 10</fullName>
    </submittedName>
</protein>
<proteinExistence type="predicted"/>
<name>A0A6J1W1Z4_9SAUR</name>
<reference evidence="5" key="1">
    <citation type="submission" date="2025-08" db="UniProtKB">
        <authorList>
            <consortium name="RefSeq"/>
        </authorList>
    </citation>
    <scope>IDENTIFICATION</scope>
</reference>
<dbReference type="GeneID" id="113428548"/>
<dbReference type="InterPro" id="IPR002999">
    <property type="entry name" value="Tudor"/>
</dbReference>
<evidence type="ECO:0000313" key="4">
    <source>
        <dbReference type="Proteomes" id="UP000504612"/>
    </source>
</evidence>
<dbReference type="SUPFAM" id="SSF63748">
    <property type="entry name" value="Tudor/PWWP/MBT"/>
    <property type="match status" value="1"/>
</dbReference>
<dbReference type="GO" id="GO:0003723">
    <property type="term" value="F:RNA binding"/>
    <property type="evidence" value="ECO:0007669"/>
    <property type="project" value="UniProtKB-UniRule"/>
</dbReference>
<dbReference type="AlphaFoldDB" id="A0A6J1W1Z4"/>
<evidence type="ECO:0000313" key="5">
    <source>
        <dbReference type="RefSeq" id="XP_026546888.1"/>
    </source>
</evidence>
<dbReference type="PANTHER" id="PTHR23236">
    <property type="entry name" value="EUKARYOTIC TRANSLATION INITIATION FACTOR 4B/4H"/>
    <property type="match status" value="1"/>
</dbReference>
<dbReference type="Pfam" id="PF00076">
    <property type="entry name" value="RRM_1"/>
    <property type="match status" value="1"/>
</dbReference>
<keyword evidence="1 2" id="KW-0694">RNA-binding</keyword>
<sequence>MRAGAKPRCALIASWELRVRLLRVRVSFLLSGLRYGHDKPCSPGSKKLVKANPLKQSGELLKKEIFVGNLPLDIKEEEIAFLFKDFGIKSLKKHSNSFKCFAFLDLMSPEAAKLAIQLLNGHFVKGRPMSVAFSENRKTHEVAKTIPPMPDLELVPPSEYGFTNGATHNSPVNQRACYAVPMEMRSSFLFHVLNGCFGDAKWLVSVAGVAAGEAGLLVTDTFPMMPYFWGMVLNEESCKSMEKLFTALAEAEASLPFLAKEEVQSGTRCLAQCDIGEESSAWNRCWVLGPVGDQAVVFFVDFGRCTSVPLNSLRKLDGEEFWEIRPLAQPFMLEEGVFPPQDIRRQILVGKLKGPSQWEPHILKFVAKTG</sequence>
<dbReference type="PROSITE" id="PS50102">
    <property type="entry name" value="RRM"/>
    <property type="match status" value="1"/>
</dbReference>
<accession>A0A6J1W1Z4</accession>
<dbReference type="Gene3D" id="2.30.30.140">
    <property type="match status" value="1"/>
</dbReference>
<evidence type="ECO:0000259" key="3">
    <source>
        <dbReference type="PROSITE" id="PS50102"/>
    </source>
</evidence>
<dbReference type="RefSeq" id="XP_026546888.1">
    <property type="nucleotide sequence ID" value="XM_026691103.1"/>
</dbReference>
<dbReference type="InterPro" id="IPR035979">
    <property type="entry name" value="RBD_domain_sf"/>
</dbReference>
<dbReference type="Proteomes" id="UP000504612">
    <property type="component" value="Unplaced"/>
</dbReference>
<dbReference type="CTD" id="126668"/>
<dbReference type="InterPro" id="IPR012677">
    <property type="entry name" value="Nucleotide-bd_a/b_plait_sf"/>
</dbReference>
<organism evidence="4 5">
    <name type="scientific">Notechis scutatus</name>
    <name type="common">mainland tiger snake</name>
    <dbReference type="NCBI Taxonomy" id="8663"/>
    <lineage>
        <taxon>Eukaryota</taxon>
        <taxon>Metazoa</taxon>
        <taxon>Chordata</taxon>
        <taxon>Craniata</taxon>
        <taxon>Vertebrata</taxon>
        <taxon>Euteleostomi</taxon>
        <taxon>Lepidosauria</taxon>
        <taxon>Squamata</taxon>
        <taxon>Bifurcata</taxon>
        <taxon>Unidentata</taxon>
        <taxon>Episquamata</taxon>
        <taxon>Toxicofera</taxon>
        <taxon>Serpentes</taxon>
        <taxon>Colubroidea</taxon>
        <taxon>Elapidae</taxon>
        <taxon>Hydrophiinae</taxon>
        <taxon>Notechis</taxon>
    </lineage>
</organism>
<dbReference type="Pfam" id="PF00567">
    <property type="entry name" value="TUDOR"/>
    <property type="match status" value="1"/>
</dbReference>
<evidence type="ECO:0000256" key="2">
    <source>
        <dbReference type="PROSITE-ProRule" id="PRU00176"/>
    </source>
</evidence>
<dbReference type="KEGG" id="nss:113428548"/>
<evidence type="ECO:0000256" key="1">
    <source>
        <dbReference type="ARBA" id="ARBA00022884"/>
    </source>
</evidence>
<gene>
    <name evidence="5" type="primary">TDRD10</name>
</gene>
<dbReference type="SUPFAM" id="SSF54928">
    <property type="entry name" value="RNA-binding domain, RBD"/>
    <property type="match status" value="1"/>
</dbReference>